<organism evidence="1 2">
    <name type="scientific">Ancylostoma caninum</name>
    <name type="common">Dog hookworm</name>
    <dbReference type="NCBI Taxonomy" id="29170"/>
    <lineage>
        <taxon>Eukaryota</taxon>
        <taxon>Metazoa</taxon>
        <taxon>Ecdysozoa</taxon>
        <taxon>Nematoda</taxon>
        <taxon>Chromadorea</taxon>
        <taxon>Rhabditida</taxon>
        <taxon>Rhabditina</taxon>
        <taxon>Rhabditomorpha</taxon>
        <taxon>Strongyloidea</taxon>
        <taxon>Ancylostomatidae</taxon>
        <taxon>Ancylostomatinae</taxon>
        <taxon>Ancylostoma</taxon>
    </lineage>
</organism>
<dbReference type="Proteomes" id="UP000252519">
    <property type="component" value="Unassembled WGS sequence"/>
</dbReference>
<name>A0A368H975_ANCCA</name>
<evidence type="ECO:0000313" key="2">
    <source>
        <dbReference type="Proteomes" id="UP000252519"/>
    </source>
</evidence>
<proteinExistence type="predicted"/>
<gene>
    <name evidence="1" type="ORF">ANCCAN_00657</name>
</gene>
<dbReference type="Gene3D" id="3.40.33.10">
    <property type="entry name" value="CAP"/>
    <property type="match status" value="1"/>
</dbReference>
<reference evidence="1 2" key="1">
    <citation type="submission" date="2014-10" db="EMBL/GenBank/DDBJ databases">
        <title>Draft genome of the hookworm Ancylostoma caninum.</title>
        <authorList>
            <person name="Mitreva M."/>
        </authorList>
    </citation>
    <scope>NUCLEOTIDE SEQUENCE [LARGE SCALE GENOMIC DNA]</scope>
    <source>
        <strain evidence="1 2">Baltimore</strain>
    </source>
</reference>
<dbReference type="InterPro" id="IPR035940">
    <property type="entry name" value="CAP_sf"/>
</dbReference>
<sequence>MEKNEKGEFGMDPMLWWLGEIGRERLFSWYIEWNEPIRYWGHNRNWANLVRHDASRIGCAENYCDRHTKHAIFCLTDKPPLEPNDVVYPWGKGACPEGTCRPPYDGCNIETGLCIKPVPPTTTTTKKPPCQPRLGGLADLFSFNIC</sequence>
<protein>
    <recommendedName>
        <fullName evidence="3">SCP domain-containing protein</fullName>
    </recommendedName>
</protein>
<dbReference type="EMBL" id="JOJR01000003">
    <property type="protein sequence ID" value="RCN53106.1"/>
    <property type="molecule type" value="Genomic_DNA"/>
</dbReference>
<keyword evidence="2" id="KW-1185">Reference proteome</keyword>
<dbReference type="OrthoDB" id="5891866at2759"/>
<dbReference type="AlphaFoldDB" id="A0A368H975"/>
<evidence type="ECO:0008006" key="3">
    <source>
        <dbReference type="Google" id="ProtNLM"/>
    </source>
</evidence>
<accession>A0A368H975</accession>
<evidence type="ECO:0000313" key="1">
    <source>
        <dbReference type="EMBL" id="RCN53106.1"/>
    </source>
</evidence>
<comment type="caution">
    <text evidence="1">The sequence shown here is derived from an EMBL/GenBank/DDBJ whole genome shotgun (WGS) entry which is preliminary data.</text>
</comment>